<feature type="transmembrane region" description="Helical" evidence="1">
    <location>
        <begin position="98"/>
        <end position="115"/>
    </location>
</feature>
<organism evidence="2 3">
    <name type="scientific">Flavobacterium cupriresistens</name>
    <dbReference type="NCBI Taxonomy" id="2893885"/>
    <lineage>
        <taxon>Bacteria</taxon>
        <taxon>Pseudomonadati</taxon>
        <taxon>Bacteroidota</taxon>
        <taxon>Flavobacteriia</taxon>
        <taxon>Flavobacteriales</taxon>
        <taxon>Flavobacteriaceae</taxon>
        <taxon>Flavobacterium</taxon>
    </lineage>
</organism>
<name>A0ABU4R7M6_9FLAO</name>
<dbReference type="Proteomes" id="UP001273350">
    <property type="component" value="Unassembled WGS sequence"/>
</dbReference>
<feature type="transmembrane region" description="Helical" evidence="1">
    <location>
        <begin position="60"/>
        <end position="78"/>
    </location>
</feature>
<keyword evidence="1" id="KW-1133">Transmembrane helix</keyword>
<protein>
    <submittedName>
        <fullName evidence="2">Uncharacterized protein</fullName>
    </submittedName>
</protein>
<feature type="transmembrane region" description="Helical" evidence="1">
    <location>
        <begin position="37"/>
        <end position="55"/>
    </location>
</feature>
<dbReference type="EMBL" id="JAWXVI010000002">
    <property type="protein sequence ID" value="MDX6188582.1"/>
    <property type="molecule type" value="Genomic_DNA"/>
</dbReference>
<sequence length="121" mass="14110">MKPQIRILIYSLLFFTYSFSTTLLLELGEKLKDHRFITLGCGFLLINLIFSFFVLKWSPLLNIVSSILIAALALYLALRVGDLHLFRKYDAYGIKTALMANALFSILFWEIVYQIRRKKQL</sequence>
<evidence type="ECO:0000313" key="3">
    <source>
        <dbReference type="Proteomes" id="UP001273350"/>
    </source>
</evidence>
<proteinExistence type="predicted"/>
<gene>
    <name evidence="2" type="ORF">SGQ83_04400</name>
</gene>
<dbReference type="RefSeq" id="WP_230004957.1">
    <property type="nucleotide sequence ID" value="NZ_CP087134.1"/>
</dbReference>
<feature type="transmembrane region" description="Helical" evidence="1">
    <location>
        <begin position="7"/>
        <end position="25"/>
    </location>
</feature>
<keyword evidence="1" id="KW-0812">Transmembrane</keyword>
<keyword evidence="1" id="KW-0472">Membrane</keyword>
<reference evidence="2 3" key="1">
    <citation type="submission" date="2023-11" db="EMBL/GenBank/DDBJ databases">
        <title>Unpublished Manusciprt.</title>
        <authorList>
            <person name="Saticioglu I.B."/>
            <person name="Ay H."/>
            <person name="Ajmi N."/>
            <person name="Altun S."/>
            <person name="Duman M."/>
        </authorList>
    </citation>
    <scope>NUCLEOTIDE SEQUENCE [LARGE SCALE GENOMIC DNA]</scope>
    <source>
        <strain evidence="2 3">Fl-318</strain>
    </source>
</reference>
<evidence type="ECO:0000313" key="2">
    <source>
        <dbReference type="EMBL" id="MDX6188582.1"/>
    </source>
</evidence>
<accession>A0ABU4R7M6</accession>
<comment type="caution">
    <text evidence="2">The sequence shown here is derived from an EMBL/GenBank/DDBJ whole genome shotgun (WGS) entry which is preliminary data.</text>
</comment>
<keyword evidence="3" id="KW-1185">Reference proteome</keyword>
<evidence type="ECO:0000256" key="1">
    <source>
        <dbReference type="SAM" id="Phobius"/>
    </source>
</evidence>